<accession>A0A8K0EJK4</accession>
<protein>
    <submittedName>
        <fullName evidence="2">Hypp9012 protein</fullName>
    </submittedName>
</protein>
<name>A0A8K0EJK4_BRALA</name>
<gene>
    <name evidence="2" type="primary">Hypp9012</name>
    <name evidence="2" type="ORF">BLAG_LOCUS11631</name>
</gene>
<keyword evidence="3" id="KW-1185">Reference proteome</keyword>
<sequence>MMERVSSVGRTSSTKTEPSGSAGRGRTATNHAATKRTFPKQDWAQQELRNVEGGATKNSTALKRASTNTEVSWTLSGERNGRNLTVTEETDSLKEGLARESPNGDGRTRKNSAESISKRTGSPRCNESVREIIKGGGTGTRSSTGVKRAVSPATGKNEGLRELCHTGGRTTRNSTAVRADSPSHGESLRDVTEGGTSWKEYLPVIFLLYEMHLSPSFRPAAVPPPPRKHSTEHGYKLLRFLDDEFRNERIRRSSFQPAEEAVLPVPNARVPNRRWSMAVPSAGQLVTHGDHESQVPDTGPGYLITPALLSRLQRLHRSTSRGMGGGGGRRLSTLSSVSGESESERSGVETDNEKSRRSSVKESGASSFESRRQSVSSSLVGTVSRRPSVTSSLLGTPSRRGSVVGPTVLGSHSRRGSLAGPTGMGPLPRRGSLVGPTVNGSVSRRGSLVRYALYEEPYLNPVDAASTENTAKIPPVPLPNRPGSSGSKTSSGSDSGTRLQDSIISATSGSTDKLQPLLAKRKSGFGPTEQVQTLDVGVSSGFNPEAVAKVPISLLQNARTGRVMTKLSMGPPTRRSRRASLFY</sequence>
<dbReference type="AlphaFoldDB" id="A0A8K0EJK4"/>
<feature type="compositionally biased region" description="Polar residues" evidence="1">
    <location>
        <begin position="113"/>
        <end position="125"/>
    </location>
</feature>
<feature type="compositionally biased region" description="Low complexity" evidence="1">
    <location>
        <begin position="330"/>
        <end position="340"/>
    </location>
</feature>
<reference evidence="2" key="1">
    <citation type="submission" date="2022-01" db="EMBL/GenBank/DDBJ databases">
        <authorList>
            <person name="Braso-Vives M."/>
        </authorList>
    </citation>
    <scope>NUCLEOTIDE SEQUENCE</scope>
</reference>
<feature type="compositionally biased region" description="Low complexity" evidence="1">
    <location>
        <begin position="483"/>
        <end position="496"/>
    </location>
</feature>
<feature type="compositionally biased region" description="Basic and acidic residues" evidence="1">
    <location>
        <begin position="342"/>
        <end position="360"/>
    </location>
</feature>
<feature type="compositionally biased region" description="Polar residues" evidence="1">
    <location>
        <begin position="8"/>
        <end position="19"/>
    </location>
</feature>
<dbReference type="OrthoDB" id="10050941at2759"/>
<evidence type="ECO:0000313" key="3">
    <source>
        <dbReference type="Proteomes" id="UP000838412"/>
    </source>
</evidence>
<evidence type="ECO:0000313" key="2">
    <source>
        <dbReference type="EMBL" id="CAH1251156.1"/>
    </source>
</evidence>
<feature type="region of interest" description="Disordered" evidence="1">
    <location>
        <begin position="469"/>
        <end position="499"/>
    </location>
</feature>
<dbReference type="Proteomes" id="UP000838412">
    <property type="component" value="Chromosome 18"/>
</dbReference>
<evidence type="ECO:0000256" key="1">
    <source>
        <dbReference type="SAM" id="MobiDB-lite"/>
    </source>
</evidence>
<dbReference type="EMBL" id="OV696703">
    <property type="protein sequence ID" value="CAH1251156.1"/>
    <property type="molecule type" value="Genomic_DNA"/>
</dbReference>
<feature type="compositionally biased region" description="Polar residues" evidence="1">
    <location>
        <begin position="379"/>
        <end position="395"/>
    </location>
</feature>
<feature type="compositionally biased region" description="Basic and acidic residues" evidence="1">
    <location>
        <begin position="181"/>
        <end position="191"/>
    </location>
</feature>
<feature type="region of interest" description="Disordered" evidence="1">
    <location>
        <begin position="1"/>
        <end position="191"/>
    </location>
</feature>
<feature type="region of interest" description="Disordered" evidence="1">
    <location>
        <begin position="318"/>
        <end position="441"/>
    </location>
</feature>
<feature type="compositionally biased region" description="Polar residues" evidence="1">
    <location>
        <begin position="56"/>
        <end position="87"/>
    </location>
</feature>
<proteinExistence type="predicted"/>
<organism evidence="2 3">
    <name type="scientific">Branchiostoma lanceolatum</name>
    <name type="common">Common lancelet</name>
    <name type="synonym">Amphioxus lanceolatum</name>
    <dbReference type="NCBI Taxonomy" id="7740"/>
    <lineage>
        <taxon>Eukaryota</taxon>
        <taxon>Metazoa</taxon>
        <taxon>Chordata</taxon>
        <taxon>Cephalochordata</taxon>
        <taxon>Leptocardii</taxon>
        <taxon>Amphioxiformes</taxon>
        <taxon>Branchiostomatidae</taxon>
        <taxon>Branchiostoma</taxon>
    </lineage>
</organism>